<keyword evidence="1 5" id="KW-0547">Nucleotide-binding</keyword>
<dbReference type="PROSITE" id="PS51194">
    <property type="entry name" value="HELICASE_CTER"/>
    <property type="match status" value="1"/>
</dbReference>
<dbReference type="SMART" id="SM00490">
    <property type="entry name" value="HELICc"/>
    <property type="match status" value="1"/>
</dbReference>
<dbReference type="InterPro" id="IPR027417">
    <property type="entry name" value="P-loop_NTPase"/>
</dbReference>
<comment type="function">
    <text evidence="5">RNA helicase.</text>
</comment>
<dbReference type="GO" id="GO:0003723">
    <property type="term" value="F:RNA binding"/>
    <property type="evidence" value="ECO:0007669"/>
    <property type="project" value="UniProtKB-UniRule"/>
</dbReference>
<dbReference type="EMBL" id="BKCJ010069831">
    <property type="protein sequence ID" value="GEW69971.1"/>
    <property type="molecule type" value="Genomic_DNA"/>
</dbReference>
<dbReference type="EC" id="3.6.4.13" evidence="5"/>
<evidence type="ECO:0000256" key="5">
    <source>
        <dbReference type="RuleBase" id="RU365068"/>
    </source>
</evidence>
<comment type="caution">
    <text evidence="7">The sequence shown here is derived from an EMBL/GenBank/DDBJ whole genome shotgun (WGS) entry which is preliminary data.</text>
</comment>
<comment type="similarity">
    <text evidence="5">Belongs to the DEAD box helicase family.</text>
</comment>
<evidence type="ECO:0000256" key="3">
    <source>
        <dbReference type="ARBA" id="ARBA00022840"/>
    </source>
</evidence>
<dbReference type="GO" id="GO:0005524">
    <property type="term" value="F:ATP binding"/>
    <property type="evidence" value="ECO:0007669"/>
    <property type="project" value="UniProtKB-UniRule"/>
</dbReference>
<keyword evidence="4 5" id="KW-0694">RNA-binding</keyword>
<dbReference type="SUPFAM" id="SSF52540">
    <property type="entry name" value="P-loop containing nucleoside triphosphate hydrolases"/>
    <property type="match status" value="1"/>
</dbReference>
<name>A0A699H1D6_TANCI</name>
<dbReference type="Pfam" id="PF00271">
    <property type="entry name" value="Helicase_C"/>
    <property type="match status" value="1"/>
</dbReference>
<evidence type="ECO:0000259" key="6">
    <source>
        <dbReference type="PROSITE" id="PS51194"/>
    </source>
</evidence>
<sequence>MKQSAREKALSTFTSLSDGILLCTDVAACGLDIPGVDCIVQYDPPQDPDVFIHRDGRTARLVRQGSAIVFFYQRRKHMWIFCVLVKQFHWKRVHAVKRHLTWFPIYVLLQRRIVT</sequence>
<evidence type="ECO:0000256" key="4">
    <source>
        <dbReference type="ARBA" id="ARBA00022884"/>
    </source>
</evidence>
<protein>
    <recommendedName>
        <fullName evidence="5">ATP-dependent RNA helicase</fullName>
        <ecNumber evidence="5">3.6.4.13</ecNumber>
    </recommendedName>
</protein>
<gene>
    <name evidence="7" type="ORF">Tci_241947</name>
</gene>
<dbReference type="GO" id="GO:0003724">
    <property type="term" value="F:RNA helicase activity"/>
    <property type="evidence" value="ECO:0007669"/>
    <property type="project" value="UniProtKB-EC"/>
</dbReference>
<comment type="catalytic activity">
    <reaction evidence="5">
        <text>ATP + H2O = ADP + phosphate + H(+)</text>
        <dbReference type="Rhea" id="RHEA:13065"/>
        <dbReference type="ChEBI" id="CHEBI:15377"/>
        <dbReference type="ChEBI" id="CHEBI:15378"/>
        <dbReference type="ChEBI" id="CHEBI:30616"/>
        <dbReference type="ChEBI" id="CHEBI:43474"/>
        <dbReference type="ChEBI" id="CHEBI:456216"/>
        <dbReference type="EC" id="3.6.4.13"/>
    </reaction>
</comment>
<accession>A0A699H1D6</accession>
<evidence type="ECO:0000313" key="7">
    <source>
        <dbReference type="EMBL" id="GEW69971.1"/>
    </source>
</evidence>
<comment type="domain">
    <text evidence="5">The Q motif is unique to and characteristic of the DEAD box family of RNA helicases and controls ATP binding and hydrolysis.</text>
</comment>
<organism evidence="7">
    <name type="scientific">Tanacetum cinerariifolium</name>
    <name type="common">Dalmatian daisy</name>
    <name type="synonym">Chrysanthemum cinerariifolium</name>
    <dbReference type="NCBI Taxonomy" id="118510"/>
    <lineage>
        <taxon>Eukaryota</taxon>
        <taxon>Viridiplantae</taxon>
        <taxon>Streptophyta</taxon>
        <taxon>Embryophyta</taxon>
        <taxon>Tracheophyta</taxon>
        <taxon>Spermatophyta</taxon>
        <taxon>Magnoliopsida</taxon>
        <taxon>eudicotyledons</taxon>
        <taxon>Gunneridae</taxon>
        <taxon>Pentapetalae</taxon>
        <taxon>asterids</taxon>
        <taxon>campanulids</taxon>
        <taxon>Asterales</taxon>
        <taxon>Asteraceae</taxon>
        <taxon>Asteroideae</taxon>
        <taxon>Anthemideae</taxon>
        <taxon>Anthemidinae</taxon>
        <taxon>Tanacetum</taxon>
    </lineage>
</organism>
<proteinExistence type="inferred from homology"/>
<keyword evidence="2 5" id="KW-0378">Hydrolase</keyword>
<reference evidence="7" key="1">
    <citation type="journal article" date="2019" name="Sci. Rep.">
        <title>Draft genome of Tanacetum cinerariifolium, the natural source of mosquito coil.</title>
        <authorList>
            <person name="Yamashiro T."/>
            <person name="Shiraishi A."/>
            <person name="Satake H."/>
            <person name="Nakayama K."/>
        </authorList>
    </citation>
    <scope>NUCLEOTIDE SEQUENCE</scope>
</reference>
<dbReference type="PANTHER" id="PTHR24031">
    <property type="entry name" value="RNA HELICASE"/>
    <property type="match status" value="1"/>
</dbReference>
<keyword evidence="5 7" id="KW-0347">Helicase</keyword>
<dbReference type="InterPro" id="IPR001650">
    <property type="entry name" value="Helicase_C-like"/>
</dbReference>
<feature type="domain" description="Helicase C-terminal" evidence="6">
    <location>
        <begin position="1"/>
        <end position="104"/>
    </location>
</feature>
<keyword evidence="3 5" id="KW-0067">ATP-binding</keyword>
<evidence type="ECO:0000256" key="2">
    <source>
        <dbReference type="ARBA" id="ARBA00022801"/>
    </source>
</evidence>
<dbReference type="Gene3D" id="3.40.50.300">
    <property type="entry name" value="P-loop containing nucleotide triphosphate hydrolases"/>
    <property type="match status" value="1"/>
</dbReference>
<dbReference type="CDD" id="cd18787">
    <property type="entry name" value="SF2_C_DEAD"/>
    <property type="match status" value="1"/>
</dbReference>
<dbReference type="AlphaFoldDB" id="A0A699H1D6"/>
<evidence type="ECO:0000256" key="1">
    <source>
        <dbReference type="ARBA" id="ARBA00022741"/>
    </source>
</evidence>
<dbReference type="GO" id="GO:0016787">
    <property type="term" value="F:hydrolase activity"/>
    <property type="evidence" value="ECO:0007669"/>
    <property type="project" value="UniProtKB-KW"/>
</dbReference>